<dbReference type="KEGG" id="bfc:BacF7301_01375"/>
<dbReference type="EMBL" id="CP050831">
    <property type="protein sequence ID" value="QIU92881.1"/>
    <property type="molecule type" value="Genomic_DNA"/>
</dbReference>
<dbReference type="SUPFAM" id="SSF81901">
    <property type="entry name" value="HCP-like"/>
    <property type="match status" value="1"/>
</dbReference>
<evidence type="ECO:0000256" key="1">
    <source>
        <dbReference type="SAM" id="Phobius"/>
    </source>
</evidence>
<gene>
    <name evidence="4" type="ORF">BacF7301_01375</name>
</gene>
<feature type="domain" description="Signal transduction histidine kinase internal region" evidence="3">
    <location>
        <begin position="463"/>
        <end position="533"/>
    </location>
</feature>
<name>A0A6H0KIM6_9BACE</name>
<dbReference type="InterPro" id="IPR010559">
    <property type="entry name" value="Sig_transdc_His_kin_internal"/>
</dbReference>
<keyword evidence="5" id="KW-1185">Reference proteome</keyword>
<dbReference type="InterPro" id="IPR019734">
    <property type="entry name" value="TPR_rpt"/>
</dbReference>
<sequence length="670" mass="77043">MKNMIVGGICALLFLACTSEQKRNIEPTDRITVDSIVLSRIDSIYTHPQKIRELFAHTQQHLTDSIAYYKLELFIGFCLYYEGKPESIRPIQQRVLSFCERTPEAKELEAMCWNHHAMLLQFESKIDSALICLHHAYDALQFANNHGELISVCINIADMYNINGNLPKSADFYLKALAVADSLHSPREYFSIYTGLAQTYTYLNNYPQADRYFQLAEKSIASALAQEQVFFYNNKGNSLYLREDYNESLKCFQEAYKISNKFKYDYFNISIEINMGELYTLLDQPDSAHYYLDKANLALSKAPNGNQDQIFYLNSLYAGLALKENNLTAADYYLSKPCTTSRATSIHLHNKRLMDYYARKRNFEKAYRYREIVNQYDDSLRNARNVANITEISYRYSQDTTLLKRNITIANNETQISQQQGAIVLSTALLVISVLLAFTIILHIRRKSERKYNKQMAMVAELRMENIRNRISPHFVFNVLNAIMPTFKQYSELAHPLQLLIEVLRGNLLVSDKIAVELGEEVELVKKYVTLRKETNPNTANVLWDIDKDISTNTLIPSMIIQIPVENSLKYAFDTIENEDNQVSILISQTEDGLSIRIEDNGSGYQPGTHKESKRGTGNGLKVLFRTIELLNSKNEQKATFDIQNIQPNNSGQHGTLVTIFIPFNYQIKF</sequence>
<proteinExistence type="predicted"/>
<evidence type="ECO:0000313" key="4">
    <source>
        <dbReference type="EMBL" id="QIU92881.1"/>
    </source>
</evidence>
<dbReference type="Pfam" id="PF06580">
    <property type="entry name" value="His_kinase"/>
    <property type="match status" value="1"/>
</dbReference>
<evidence type="ECO:0000259" key="2">
    <source>
        <dbReference type="Pfam" id="PF02518"/>
    </source>
</evidence>
<accession>A0A6H0KIM6</accession>
<organism evidence="4 5">
    <name type="scientific">Bacteroides faecium</name>
    <dbReference type="NCBI Taxonomy" id="2715212"/>
    <lineage>
        <taxon>Bacteria</taxon>
        <taxon>Pseudomonadati</taxon>
        <taxon>Bacteroidota</taxon>
        <taxon>Bacteroidia</taxon>
        <taxon>Bacteroidales</taxon>
        <taxon>Bacteroidaceae</taxon>
        <taxon>Bacteroides</taxon>
    </lineage>
</organism>
<dbReference type="Pfam" id="PF13424">
    <property type="entry name" value="TPR_12"/>
    <property type="match status" value="2"/>
</dbReference>
<dbReference type="SMART" id="SM00028">
    <property type="entry name" value="TPR"/>
    <property type="match status" value="3"/>
</dbReference>
<dbReference type="GO" id="GO:0000155">
    <property type="term" value="F:phosphorelay sensor kinase activity"/>
    <property type="evidence" value="ECO:0007669"/>
    <property type="project" value="InterPro"/>
</dbReference>
<dbReference type="AlphaFoldDB" id="A0A6H0KIM6"/>
<dbReference type="PROSITE" id="PS51257">
    <property type="entry name" value="PROKAR_LIPOPROTEIN"/>
    <property type="match status" value="1"/>
</dbReference>
<dbReference type="SUPFAM" id="SSF55874">
    <property type="entry name" value="ATPase domain of HSP90 chaperone/DNA topoisomerase II/histidine kinase"/>
    <property type="match status" value="1"/>
</dbReference>
<dbReference type="InterPro" id="IPR003594">
    <property type="entry name" value="HATPase_dom"/>
</dbReference>
<keyword evidence="1" id="KW-1133">Transmembrane helix</keyword>
<feature type="transmembrane region" description="Helical" evidence="1">
    <location>
        <begin position="422"/>
        <end position="444"/>
    </location>
</feature>
<dbReference type="Gene3D" id="3.30.565.10">
    <property type="entry name" value="Histidine kinase-like ATPase, C-terminal domain"/>
    <property type="match status" value="1"/>
</dbReference>
<dbReference type="RefSeq" id="WP_167959633.1">
    <property type="nucleotide sequence ID" value="NZ_CP050831.1"/>
</dbReference>
<dbReference type="Gene3D" id="1.25.40.10">
    <property type="entry name" value="Tetratricopeptide repeat domain"/>
    <property type="match status" value="2"/>
</dbReference>
<dbReference type="PANTHER" id="PTHR34220:SF7">
    <property type="entry name" value="SENSOR HISTIDINE KINASE YPDA"/>
    <property type="match status" value="1"/>
</dbReference>
<dbReference type="GO" id="GO:0016020">
    <property type="term" value="C:membrane"/>
    <property type="evidence" value="ECO:0007669"/>
    <property type="project" value="InterPro"/>
</dbReference>
<dbReference type="InterPro" id="IPR036890">
    <property type="entry name" value="HATPase_C_sf"/>
</dbReference>
<evidence type="ECO:0000259" key="3">
    <source>
        <dbReference type="Pfam" id="PF06580"/>
    </source>
</evidence>
<dbReference type="PANTHER" id="PTHR34220">
    <property type="entry name" value="SENSOR HISTIDINE KINASE YPDA"/>
    <property type="match status" value="1"/>
</dbReference>
<dbReference type="Pfam" id="PF02518">
    <property type="entry name" value="HATPase_c"/>
    <property type="match status" value="1"/>
</dbReference>
<keyword evidence="1" id="KW-0812">Transmembrane</keyword>
<dbReference type="InterPro" id="IPR011990">
    <property type="entry name" value="TPR-like_helical_dom_sf"/>
</dbReference>
<reference evidence="4 5" key="1">
    <citation type="submission" date="2020-03" db="EMBL/GenBank/DDBJ databases">
        <title>Genomic analysis of Bacteroides faecium CBA7301.</title>
        <authorList>
            <person name="Kim J."/>
            <person name="Roh S.W."/>
        </authorList>
    </citation>
    <scope>NUCLEOTIDE SEQUENCE [LARGE SCALE GENOMIC DNA]</scope>
    <source>
        <strain evidence="4 5">CBA7301</strain>
    </source>
</reference>
<dbReference type="Proteomes" id="UP000501780">
    <property type="component" value="Chromosome"/>
</dbReference>
<feature type="domain" description="Histidine kinase/HSP90-like ATPase" evidence="2">
    <location>
        <begin position="561"/>
        <end position="664"/>
    </location>
</feature>
<evidence type="ECO:0000313" key="5">
    <source>
        <dbReference type="Proteomes" id="UP000501780"/>
    </source>
</evidence>
<keyword evidence="1" id="KW-0472">Membrane</keyword>
<dbReference type="InterPro" id="IPR050640">
    <property type="entry name" value="Bact_2-comp_sensor_kinase"/>
</dbReference>
<protein>
    <submittedName>
        <fullName evidence="4">Tetratricopeptide repeat protein</fullName>
    </submittedName>
</protein>